<accession>A0AAD1RE97</accession>
<dbReference type="Proteomes" id="UP001295444">
    <property type="component" value="Chromosome 02"/>
</dbReference>
<sequence length="145" mass="16489">MAAASQISDSPPHSPALSDHSIISTDMELKEILHNLPLKSEASMLARLKESMQEQISSVTKDMRHVGQRVRELEYENLRTIAAIKALETRQEVIEHKFLTLARNLEELKNRSRRNSLCLRGLPEAHEASENLQDTLQALFNNILH</sequence>
<proteinExistence type="predicted"/>
<dbReference type="AlphaFoldDB" id="A0AAD1RE97"/>
<dbReference type="EMBL" id="OW240913">
    <property type="protein sequence ID" value="CAH2250912.1"/>
    <property type="molecule type" value="Genomic_DNA"/>
</dbReference>
<organism evidence="1 2">
    <name type="scientific">Pelobates cultripes</name>
    <name type="common">Western spadefoot toad</name>
    <dbReference type="NCBI Taxonomy" id="61616"/>
    <lineage>
        <taxon>Eukaryota</taxon>
        <taxon>Metazoa</taxon>
        <taxon>Chordata</taxon>
        <taxon>Craniata</taxon>
        <taxon>Vertebrata</taxon>
        <taxon>Euteleostomi</taxon>
        <taxon>Amphibia</taxon>
        <taxon>Batrachia</taxon>
        <taxon>Anura</taxon>
        <taxon>Pelobatoidea</taxon>
        <taxon>Pelobatidae</taxon>
        <taxon>Pelobates</taxon>
    </lineage>
</organism>
<evidence type="ECO:0000313" key="1">
    <source>
        <dbReference type="EMBL" id="CAH2250912.1"/>
    </source>
</evidence>
<evidence type="ECO:0000313" key="2">
    <source>
        <dbReference type="Proteomes" id="UP001295444"/>
    </source>
</evidence>
<name>A0AAD1RE97_PELCU</name>
<protein>
    <submittedName>
        <fullName evidence="1">Uncharacterized protein</fullName>
    </submittedName>
</protein>
<gene>
    <name evidence="1" type="ORF">PECUL_23A037165</name>
</gene>
<keyword evidence="2" id="KW-1185">Reference proteome</keyword>
<reference evidence="1" key="1">
    <citation type="submission" date="2022-03" db="EMBL/GenBank/DDBJ databases">
        <authorList>
            <person name="Alioto T."/>
            <person name="Alioto T."/>
            <person name="Gomez Garrido J."/>
        </authorList>
    </citation>
    <scope>NUCLEOTIDE SEQUENCE</scope>
</reference>